<gene>
    <name evidence="2" type="ORF">Adt_02588</name>
</gene>
<name>A0ABD1VZD8_9LAMI</name>
<comment type="caution">
    <text evidence="2">The sequence shown here is derived from an EMBL/GenBank/DDBJ whole genome shotgun (WGS) entry which is preliminary data.</text>
</comment>
<dbReference type="AlphaFoldDB" id="A0ABD1VZD8"/>
<proteinExistence type="predicted"/>
<reference evidence="3" key="1">
    <citation type="submission" date="2024-07" db="EMBL/GenBank/DDBJ databases">
        <title>Two chromosome-level genome assemblies of Korean endemic species Abeliophyllum distichum and Forsythia ovata (Oleaceae).</title>
        <authorList>
            <person name="Jang H."/>
        </authorList>
    </citation>
    <scope>NUCLEOTIDE SEQUENCE [LARGE SCALE GENOMIC DNA]</scope>
</reference>
<keyword evidence="3" id="KW-1185">Reference proteome</keyword>
<dbReference type="EMBL" id="JBFOLK010000001">
    <property type="protein sequence ID" value="KAL2541610.1"/>
    <property type="molecule type" value="Genomic_DNA"/>
</dbReference>
<feature type="region of interest" description="Disordered" evidence="1">
    <location>
        <begin position="233"/>
        <end position="269"/>
    </location>
</feature>
<feature type="region of interest" description="Disordered" evidence="1">
    <location>
        <begin position="293"/>
        <end position="320"/>
    </location>
</feature>
<protein>
    <recommendedName>
        <fullName evidence="4">Transposase</fullName>
    </recommendedName>
</protein>
<evidence type="ECO:0000256" key="1">
    <source>
        <dbReference type="SAM" id="MobiDB-lite"/>
    </source>
</evidence>
<evidence type="ECO:0000313" key="3">
    <source>
        <dbReference type="Proteomes" id="UP001604336"/>
    </source>
</evidence>
<sequence length="320" mass="36623">MSHRDDDAGDPPQEPPHRLELFCESGRGISQGINLENVWQANGKMPLPIAFDNVECIMQPIKNNVKYFMCLVGNQVRFTVPPCYPSWTEVPEEQRARLRSIIKSDEYRTVCAAVDRLAADCYQDYKLKAHNHLKAHGPSCPYDKMSSEDWQKCIDFLTSPTFVRDPETQQWLGIIESFWTFRTFQDGNWVNLQDKLVELRDTQQIGVASSSASLDERAIAKEVLGERRGHVRRVGRISKGTSPSLDSTTTSKTPQETFHQFSGDPQHDNPRFAMYEAQLRRMLQKIELVKNSIPRVVPEKDENENENEDEDEGLGGFVDF</sequence>
<evidence type="ECO:0008006" key="4">
    <source>
        <dbReference type="Google" id="ProtNLM"/>
    </source>
</evidence>
<accession>A0ABD1VZD8</accession>
<organism evidence="2 3">
    <name type="scientific">Abeliophyllum distichum</name>
    <dbReference type="NCBI Taxonomy" id="126358"/>
    <lineage>
        <taxon>Eukaryota</taxon>
        <taxon>Viridiplantae</taxon>
        <taxon>Streptophyta</taxon>
        <taxon>Embryophyta</taxon>
        <taxon>Tracheophyta</taxon>
        <taxon>Spermatophyta</taxon>
        <taxon>Magnoliopsida</taxon>
        <taxon>eudicotyledons</taxon>
        <taxon>Gunneridae</taxon>
        <taxon>Pentapetalae</taxon>
        <taxon>asterids</taxon>
        <taxon>lamiids</taxon>
        <taxon>Lamiales</taxon>
        <taxon>Oleaceae</taxon>
        <taxon>Forsythieae</taxon>
        <taxon>Abeliophyllum</taxon>
    </lineage>
</organism>
<feature type="compositionally biased region" description="Polar residues" evidence="1">
    <location>
        <begin position="239"/>
        <end position="260"/>
    </location>
</feature>
<feature type="compositionally biased region" description="Acidic residues" evidence="1">
    <location>
        <begin position="301"/>
        <end position="313"/>
    </location>
</feature>
<dbReference type="Proteomes" id="UP001604336">
    <property type="component" value="Unassembled WGS sequence"/>
</dbReference>
<evidence type="ECO:0000313" key="2">
    <source>
        <dbReference type="EMBL" id="KAL2541610.1"/>
    </source>
</evidence>